<protein>
    <submittedName>
        <fullName evidence="1">Uncharacterized protein</fullName>
    </submittedName>
</protein>
<sequence length="19" mass="2274">MHRTVVIKMKDLTLNCRKS</sequence>
<reference evidence="1" key="2">
    <citation type="journal article" date="2015" name="Data Brief">
        <title>Shoot transcriptome of the giant reed, Arundo donax.</title>
        <authorList>
            <person name="Barrero R.A."/>
            <person name="Guerrero F.D."/>
            <person name="Moolhuijzen P."/>
            <person name="Goolsby J.A."/>
            <person name="Tidwell J."/>
            <person name="Bellgard S.E."/>
            <person name="Bellgard M.I."/>
        </authorList>
    </citation>
    <scope>NUCLEOTIDE SEQUENCE</scope>
    <source>
        <tissue evidence="1">Shoot tissue taken approximately 20 cm above the soil surface</tissue>
    </source>
</reference>
<dbReference type="EMBL" id="GBRH01168090">
    <property type="protein sequence ID" value="JAE29806.1"/>
    <property type="molecule type" value="Transcribed_RNA"/>
</dbReference>
<name>A0A0A9H4L2_ARUDO</name>
<reference evidence="1" key="1">
    <citation type="submission" date="2014-09" db="EMBL/GenBank/DDBJ databases">
        <authorList>
            <person name="Magalhaes I.L.F."/>
            <person name="Oliveira U."/>
            <person name="Santos F.R."/>
            <person name="Vidigal T.H.D.A."/>
            <person name="Brescovit A.D."/>
            <person name="Santos A.J."/>
        </authorList>
    </citation>
    <scope>NUCLEOTIDE SEQUENCE</scope>
    <source>
        <tissue evidence="1">Shoot tissue taken approximately 20 cm above the soil surface</tissue>
    </source>
</reference>
<proteinExistence type="predicted"/>
<organism evidence="1">
    <name type="scientific">Arundo donax</name>
    <name type="common">Giant reed</name>
    <name type="synonym">Donax arundinaceus</name>
    <dbReference type="NCBI Taxonomy" id="35708"/>
    <lineage>
        <taxon>Eukaryota</taxon>
        <taxon>Viridiplantae</taxon>
        <taxon>Streptophyta</taxon>
        <taxon>Embryophyta</taxon>
        <taxon>Tracheophyta</taxon>
        <taxon>Spermatophyta</taxon>
        <taxon>Magnoliopsida</taxon>
        <taxon>Liliopsida</taxon>
        <taxon>Poales</taxon>
        <taxon>Poaceae</taxon>
        <taxon>PACMAD clade</taxon>
        <taxon>Arundinoideae</taxon>
        <taxon>Arundineae</taxon>
        <taxon>Arundo</taxon>
    </lineage>
</organism>
<dbReference type="AlphaFoldDB" id="A0A0A9H4L2"/>
<accession>A0A0A9H4L2</accession>
<evidence type="ECO:0000313" key="1">
    <source>
        <dbReference type="EMBL" id="JAE29806.1"/>
    </source>
</evidence>